<dbReference type="Pfam" id="PF12937">
    <property type="entry name" value="F-box-like"/>
    <property type="match status" value="1"/>
</dbReference>
<gene>
    <name evidence="5" type="ORF">ACA1_002620</name>
</gene>
<organism evidence="5 6">
    <name type="scientific">Acanthamoeba castellanii (strain ATCC 30010 / Neff)</name>
    <dbReference type="NCBI Taxonomy" id="1257118"/>
    <lineage>
        <taxon>Eukaryota</taxon>
        <taxon>Amoebozoa</taxon>
        <taxon>Discosea</taxon>
        <taxon>Longamoebia</taxon>
        <taxon>Centramoebida</taxon>
        <taxon>Acanthamoebidae</taxon>
        <taxon>Acanthamoeba</taxon>
    </lineage>
</organism>
<evidence type="ECO:0000256" key="3">
    <source>
        <dbReference type="PROSITE-ProRule" id="PRU00023"/>
    </source>
</evidence>
<dbReference type="SMART" id="SM00248">
    <property type="entry name" value="ANK"/>
    <property type="match status" value="6"/>
</dbReference>
<dbReference type="PANTHER" id="PTHR24198:SF165">
    <property type="entry name" value="ANKYRIN REPEAT-CONTAINING PROTEIN-RELATED"/>
    <property type="match status" value="1"/>
</dbReference>
<name>L8HLR9_ACACF</name>
<proteinExistence type="predicted"/>
<dbReference type="InterPro" id="IPR001810">
    <property type="entry name" value="F-box_dom"/>
</dbReference>
<dbReference type="OrthoDB" id="19040at2759"/>
<keyword evidence="2 3" id="KW-0040">ANK repeat</keyword>
<dbReference type="KEGG" id="acan:ACA1_002620"/>
<dbReference type="RefSeq" id="XP_004357697.1">
    <property type="nucleotide sequence ID" value="XM_004357640.1"/>
</dbReference>
<sequence length="433" mass="47843">MDFTAVLPFELSICIFEHLTEVDLESAGLVSREWRRAATEPSLWRGIFCRVARVDRPSRTDHADWRRDALLQPALFARLKEKVMAKDIHSFSSLIKHGALEVNARDADGCTLAHHVILCSTQQADSHSGSVITRQAMLNLLIEHNADLSIRANDGQTPLHLSVAGLNLSLTELLVNKGASTAIFDNEGVSPSALATKLNLQSFIKFFESKCPNAMLCQAVKECNFELVRKLVQDGYDLSEKDQNWKTPLHWAAEKMSPDTVRLLLDYGADIGAKNKDGQTPPHYAAYMGSLPVMQVMIEKTGDHSLVHWTNKHMETVFAYACHWGHVELAKYMLGIGADPTSVDSWLNTPVFHAALSGCVELMETLLADERTHPLVATANCDGDTPYGYTKENGNSAMLALFHERCPQHCPAPSSEETEAITTSLDHGLLLDA</sequence>
<dbReference type="AlphaFoldDB" id="L8HLR9"/>
<dbReference type="SMART" id="SM00256">
    <property type="entry name" value="FBOX"/>
    <property type="match status" value="1"/>
</dbReference>
<dbReference type="Gene3D" id="1.20.1280.50">
    <property type="match status" value="1"/>
</dbReference>
<feature type="repeat" description="ANK" evidence="3">
    <location>
        <begin position="244"/>
        <end position="276"/>
    </location>
</feature>
<dbReference type="STRING" id="1257118.L8HLR9"/>
<evidence type="ECO:0000313" key="6">
    <source>
        <dbReference type="Proteomes" id="UP000011083"/>
    </source>
</evidence>
<evidence type="ECO:0000256" key="1">
    <source>
        <dbReference type="ARBA" id="ARBA00022737"/>
    </source>
</evidence>
<dbReference type="InterPro" id="IPR036047">
    <property type="entry name" value="F-box-like_dom_sf"/>
</dbReference>
<evidence type="ECO:0000256" key="2">
    <source>
        <dbReference type="ARBA" id="ARBA00023043"/>
    </source>
</evidence>
<dbReference type="Pfam" id="PF12796">
    <property type="entry name" value="Ank_2"/>
    <property type="match status" value="1"/>
</dbReference>
<evidence type="ECO:0000259" key="4">
    <source>
        <dbReference type="PROSITE" id="PS50181"/>
    </source>
</evidence>
<feature type="domain" description="F-box" evidence="4">
    <location>
        <begin position="1"/>
        <end position="47"/>
    </location>
</feature>
<dbReference type="EMBL" id="KB007803">
    <property type="protein sequence ID" value="ELR25588.1"/>
    <property type="molecule type" value="Genomic_DNA"/>
</dbReference>
<dbReference type="PROSITE" id="PS50088">
    <property type="entry name" value="ANK_REPEAT"/>
    <property type="match status" value="2"/>
</dbReference>
<dbReference type="InterPro" id="IPR036770">
    <property type="entry name" value="Ankyrin_rpt-contain_sf"/>
</dbReference>
<dbReference type="VEuPathDB" id="AmoebaDB:ACA1_002620"/>
<dbReference type="Proteomes" id="UP000011083">
    <property type="component" value="Unassembled WGS sequence"/>
</dbReference>
<keyword evidence="6" id="KW-1185">Reference proteome</keyword>
<dbReference type="Pfam" id="PF00023">
    <property type="entry name" value="Ank"/>
    <property type="match status" value="1"/>
</dbReference>
<dbReference type="PANTHER" id="PTHR24198">
    <property type="entry name" value="ANKYRIN REPEAT AND PROTEIN KINASE DOMAIN-CONTAINING PROTEIN"/>
    <property type="match status" value="1"/>
</dbReference>
<dbReference type="SUPFAM" id="SSF48403">
    <property type="entry name" value="Ankyrin repeat"/>
    <property type="match status" value="1"/>
</dbReference>
<evidence type="ECO:0000313" key="5">
    <source>
        <dbReference type="EMBL" id="ELR25588.1"/>
    </source>
</evidence>
<reference evidence="5 6" key="1">
    <citation type="journal article" date="2013" name="Genome Biol.">
        <title>Genome of Acanthamoeba castellanii highlights extensive lateral gene transfer and early evolution of tyrosine kinase signaling.</title>
        <authorList>
            <person name="Clarke M."/>
            <person name="Lohan A.J."/>
            <person name="Liu B."/>
            <person name="Lagkouvardos I."/>
            <person name="Roy S."/>
            <person name="Zafar N."/>
            <person name="Bertelli C."/>
            <person name="Schilde C."/>
            <person name="Kianianmomeni A."/>
            <person name="Burglin T.R."/>
            <person name="Frech C."/>
            <person name="Turcotte B."/>
            <person name="Kopec K.O."/>
            <person name="Synnott J.M."/>
            <person name="Choo C."/>
            <person name="Paponov I."/>
            <person name="Finkler A."/>
            <person name="Soon Heng Tan C."/>
            <person name="Hutchins A.P."/>
            <person name="Weinmeier T."/>
            <person name="Rattei T."/>
            <person name="Chu J.S."/>
            <person name="Gimenez G."/>
            <person name="Irimia M."/>
            <person name="Rigden D.J."/>
            <person name="Fitzpatrick D.A."/>
            <person name="Lorenzo-Morales J."/>
            <person name="Bateman A."/>
            <person name="Chiu C.H."/>
            <person name="Tang P."/>
            <person name="Hegemann P."/>
            <person name="Fromm H."/>
            <person name="Raoult D."/>
            <person name="Greub G."/>
            <person name="Miranda-Saavedra D."/>
            <person name="Chen N."/>
            <person name="Nash P."/>
            <person name="Ginger M.L."/>
            <person name="Horn M."/>
            <person name="Schaap P."/>
            <person name="Caler L."/>
            <person name="Loftus B."/>
        </authorList>
    </citation>
    <scope>NUCLEOTIDE SEQUENCE [LARGE SCALE GENOMIC DNA]</scope>
    <source>
        <strain evidence="5 6">Neff</strain>
    </source>
</reference>
<dbReference type="SUPFAM" id="SSF81383">
    <property type="entry name" value="F-box domain"/>
    <property type="match status" value="1"/>
</dbReference>
<dbReference type="Gene3D" id="1.25.40.20">
    <property type="entry name" value="Ankyrin repeat-containing domain"/>
    <property type="match status" value="2"/>
</dbReference>
<dbReference type="GeneID" id="14926652"/>
<keyword evidence="1" id="KW-0677">Repeat</keyword>
<accession>L8HLR9</accession>
<dbReference type="Pfam" id="PF13637">
    <property type="entry name" value="Ank_4"/>
    <property type="match status" value="1"/>
</dbReference>
<dbReference type="InterPro" id="IPR002110">
    <property type="entry name" value="Ankyrin_rpt"/>
</dbReference>
<dbReference type="PROSITE" id="PS50181">
    <property type="entry name" value="FBOX"/>
    <property type="match status" value="1"/>
</dbReference>
<protein>
    <submittedName>
        <fullName evidence="5">Fbox domain containing protein</fullName>
    </submittedName>
</protein>
<dbReference type="PROSITE" id="PS50297">
    <property type="entry name" value="ANK_REP_REGION"/>
    <property type="match status" value="2"/>
</dbReference>
<feature type="repeat" description="ANK" evidence="3">
    <location>
        <begin position="154"/>
        <end position="186"/>
    </location>
</feature>